<dbReference type="EMBL" id="GDKF01000898">
    <property type="protein sequence ID" value="JAT77724.1"/>
    <property type="molecule type" value="Transcribed_RNA"/>
</dbReference>
<name>A0A1D2AEU1_AUXPR</name>
<feature type="compositionally biased region" description="Basic and acidic residues" evidence="3">
    <location>
        <begin position="724"/>
        <end position="733"/>
    </location>
</feature>
<dbReference type="Pfam" id="PF13812">
    <property type="entry name" value="PPR_3"/>
    <property type="match status" value="1"/>
</dbReference>
<dbReference type="PANTHER" id="PTHR47447:SF25">
    <property type="entry name" value="SAP DOMAIN-CONTAINING PROTEIN"/>
    <property type="match status" value="1"/>
</dbReference>
<evidence type="ECO:0000313" key="4">
    <source>
        <dbReference type="EMBL" id="JAT77724.1"/>
    </source>
</evidence>
<comment type="similarity">
    <text evidence="1">Belongs to the PPR family. P subfamily.</text>
</comment>
<dbReference type="InterPro" id="IPR011990">
    <property type="entry name" value="TPR-like_helical_dom_sf"/>
</dbReference>
<feature type="region of interest" description="Disordered" evidence="3">
    <location>
        <begin position="717"/>
        <end position="744"/>
    </location>
</feature>
<dbReference type="AlphaFoldDB" id="A0A1D2AEU1"/>
<feature type="compositionally biased region" description="Low complexity" evidence="3">
    <location>
        <begin position="43"/>
        <end position="66"/>
    </location>
</feature>
<evidence type="ECO:0008006" key="5">
    <source>
        <dbReference type="Google" id="ProtNLM"/>
    </source>
</evidence>
<keyword evidence="2" id="KW-0677">Repeat</keyword>
<accession>A0A1D2AEU1</accession>
<evidence type="ECO:0000256" key="2">
    <source>
        <dbReference type="ARBA" id="ARBA00022737"/>
    </source>
</evidence>
<evidence type="ECO:0000256" key="1">
    <source>
        <dbReference type="ARBA" id="ARBA00007626"/>
    </source>
</evidence>
<feature type="region of interest" description="Disordered" evidence="3">
    <location>
        <begin position="634"/>
        <end position="655"/>
    </location>
</feature>
<proteinExistence type="inferred from homology"/>
<feature type="region of interest" description="Disordered" evidence="3">
    <location>
        <begin position="43"/>
        <end position="112"/>
    </location>
</feature>
<gene>
    <name evidence="4" type="ORF">g.85817</name>
</gene>
<evidence type="ECO:0000256" key="3">
    <source>
        <dbReference type="SAM" id="MobiDB-lite"/>
    </source>
</evidence>
<organism evidence="4">
    <name type="scientific">Auxenochlorella protothecoides</name>
    <name type="common">Green microalga</name>
    <name type="synonym">Chlorella protothecoides</name>
    <dbReference type="NCBI Taxonomy" id="3075"/>
    <lineage>
        <taxon>Eukaryota</taxon>
        <taxon>Viridiplantae</taxon>
        <taxon>Chlorophyta</taxon>
        <taxon>core chlorophytes</taxon>
        <taxon>Trebouxiophyceae</taxon>
        <taxon>Chlorellales</taxon>
        <taxon>Chlorellaceae</taxon>
        <taxon>Auxenochlorella</taxon>
    </lineage>
</organism>
<dbReference type="InterPro" id="IPR002885">
    <property type="entry name" value="PPR_rpt"/>
</dbReference>
<dbReference type="PANTHER" id="PTHR47447">
    <property type="entry name" value="OS03G0856100 PROTEIN"/>
    <property type="match status" value="1"/>
</dbReference>
<dbReference type="Pfam" id="PF01535">
    <property type="entry name" value="PPR"/>
    <property type="match status" value="1"/>
</dbReference>
<protein>
    <recommendedName>
        <fullName evidence="5">Pentacotripeptide-repeat region of PRORP domain-containing protein</fullName>
    </recommendedName>
</protein>
<sequence>MSRIARRLLREPWAPPHPTWPAWLRGGPVPALAAYLSHALHSAAPSGAASPAASPDLAGSSTAGRLGSRGAGSGPESAGPVHARAGSGPRPSSPGPAPTGVRPGTVSYSRAQPLRAVDVIRGSLRRVAQSAGSPPRANARGGARGPEQGPRRPAPTQSSTERVTYERIRALAQAGDVAGCLGLLDRPGARTCDFNAALRWLSPRKARTVLGAMQARGVPTDSNTARSMINILRGSRPELDAAMHRLVDLRDRGALPHNFVVPYFYWASVHADAGDVEGVLRVMWALQSGRHPAPMQSQYVTLLVKAYGYSGRVDEAWKLVLELEAAGQLGNEHLLRALVVCFGRNNARGYLTSLLARLEALHLAPPPALYNAAIDAFAECGDVAGAAAVLARVRADPRGPALRSVAGYTSLAKAQAARGDVTGVRATLAQAAADGVAPNVFTWNCLLHACRVAEDGPALAAARADMAAAGVAPNAVTHDTVLSAHAARGDLDAALAYAAAVHGDAECDYSLFFQTTLLRVMAGGGRVREAQRIFRDLRAGGAADDVAYMTFIDGMLDAWEGGARADEELLDQALEAFEGLAEASPRLLEPRPEVGGAWVLDLHSHSAWTAQLTALRMLRSFSARASPPTLKVITGRGRRSNFRGGGGEGRGPVKAGSSLRDAVLRCLEGLVDVHQSVQNGGVLFVLGREIERLARRGALASPDTVARWLVTPRRVEAAEEAEDPGDRLGRKEAAAQVLQGIPAP</sequence>
<dbReference type="Gene3D" id="1.25.40.10">
    <property type="entry name" value="Tetratricopeptide repeat domain"/>
    <property type="match status" value="2"/>
</dbReference>
<reference evidence="4" key="1">
    <citation type="submission" date="2015-08" db="EMBL/GenBank/DDBJ databases">
        <authorList>
            <person name="Babu N.S."/>
            <person name="Beckwith C.J."/>
            <person name="Beseler K.G."/>
            <person name="Brison A."/>
            <person name="Carone J.V."/>
            <person name="Caskin T.P."/>
            <person name="Diamond M."/>
            <person name="Durham M.E."/>
            <person name="Foxe J.M."/>
            <person name="Go M."/>
            <person name="Henderson B.A."/>
            <person name="Jones I.B."/>
            <person name="McGettigan J.A."/>
            <person name="Micheletti S.J."/>
            <person name="Nasrallah M.E."/>
            <person name="Ortiz D."/>
            <person name="Piller C.R."/>
            <person name="Privatt S.R."/>
            <person name="Schneider S.L."/>
            <person name="Sharp S."/>
            <person name="Smith T.C."/>
            <person name="Stanton J.D."/>
            <person name="Ullery H.E."/>
            <person name="Wilson R.J."/>
            <person name="Serrano M.G."/>
            <person name="Buck G."/>
            <person name="Lee V."/>
            <person name="Wang Y."/>
            <person name="Carvalho R."/>
            <person name="Voegtly L."/>
            <person name="Shi R."/>
            <person name="Duckworth R."/>
            <person name="Johnson A."/>
            <person name="Loviza R."/>
            <person name="Walstead R."/>
            <person name="Shah Z."/>
            <person name="Kiflezghi M."/>
            <person name="Wade K."/>
            <person name="Ball S.L."/>
            <person name="Bradley K.W."/>
            <person name="Asai D.J."/>
            <person name="Bowman C.A."/>
            <person name="Russell D.A."/>
            <person name="Pope W.H."/>
            <person name="Jacobs-Sera D."/>
            <person name="Hendrix R.W."/>
            <person name="Hatfull G.F."/>
        </authorList>
    </citation>
    <scope>NUCLEOTIDE SEQUENCE</scope>
</reference>
<feature type="region of interest" description="Disordered" evidence="3">
    <location>
        <begin position="126"/>
        <end position="162"/>
    </location>
</feature>